<dbReference type="InterPro" id="IPR027357">
    <property type="entry name" value="DOCKER_dom"/>
</dbReference>
<keyword evidence="3" id="KW-0175">Coiled coil</keyword>
<dbReference type="Pfam" id="PF06920">
    <property type="entry name" value="DHR-2_Lobe_A"/>
    <property type="match status" value="1"/>
</dbReference>
<dbReference type="RefSeq" id="XP_044569191.1">
    <property type="nucleotide sequence ID" value="XM_044707110.1"/>
</dbReference>
<dbReference type="VEuPathDB" id="AmoebaDB:FDP41_000377"/>
<dbReference type="GO" id="GO:0007264">
    <property type="term" value="P:small GTPase-mediated signal transduction"/>
    <property type="evidence" value="ECO:0007669"/>
    <property type="project" value="InterPro"/>
</dbReference>
<dbReference type="InterPro" id="IPR026791">
    <property type="entry name" value="DOCK"/>
</dbReference>
<keyword evidence="1" id="KW-0344">Guanine-nucleotide releasing factor</keyword>
<dbReference type="PROSITE" id="PS51651">
    <property type="entry name" value="DOCKER"/>
    <property type="match status" value="1"/>
</dbReference>
<protein>
    <recommendedName>
        <fullName evidence="9">C2 DOCK-type domain-containing protein</fullName>
    </recommendedName>
</protein>
<dbReference type="Pfam" id="PF20421">
    <property type="entry name" value="DHR-2_Lobe_C"/>
    <property type="match status" value="1"/>
</dbReference>
<dbReference type="InterPro" id="IPR046773">
    <property type="entry name" value="DOCKER_Lobe_C"/>
</dbReference>
<comment type="caution">
    <text evidence="7">The sequence shown here is derived from an EMBL/GenBank/DDBJ whole genome shotgun (WGS) entry which is preliminary data.</text>
</comment>
<comment type="similarity">
    <text evidence="2">Belongs to the DOCK family.</text>
</comment>
<reference evidence="7 8" key="1">
    <citation type="journal article" date="2019" name="Sci. Rep.">
        <title>Nanopore sequencing improves the draft genome of the human pathogenic amoeba Naegleria fowleri.</title>
        <authorList>
            <person name="Liechti N."/>
            <person name="Schurch N."/>
            <person name="Bruggmann R."/>
            <person name="Wittwer M."/>
        </authorList>
    </citation>
    <scope>NUCLEOTIDE SEQUENCE [LARGE SCALE GENOMIC DNA]</scope>
    <source>
        <strain evidence="7 8">ATCC 30894</strain>
    </source>
</reference>
<feature type="region of interest" description="Disordered" evidence="4">
    <location>
        <begin position="1"/>
        <end position="45"/>
    </location>
</feature>
<feature type="region of interest" description="Disordered" evidence="4">
    <location>
        <begin position="228"/>
        <end position="255"/>
    </location>
</feature>
<dbReference type="GO" id="GO:0005085">
    <property type="term" value="F:guanyl-nucleotide exchange factor activity"/>
    <property type="evidence" value="ECO:0007669"/>
    <property type="project" value="UniProtKB-KW"/>
</dbReference>
<name>A0A6A5CGM8_NAEFO</name>
<dbReference type="InterPro" id="IPR043161">
    <property type="entry name" value="DOCK_C_lobe_A"/>
</dbReference>
<evidence type="ECO:0000256" key="3">
    <source>
        <dbReference type="SAM" id="Coils"/>
    </source>
</evidence>
<evidence type="ECO:0000256" key="2">
    <source>
        <dbReference type="PROSITE-ProRule" id="PRU00983"/>
    </source>
</evidence>
<proteinExistence type="inferred from homology"/>
<evidence type="ECO:0000313" key="7">
    <source>
        <dbReference type="EMBL" id="KAF0984478.1"/>
    </source>
</evidence>
<dbReference type="GeneID" id="68107595"/>
<dbReference type="PROSITE" id="PS51650">
    <property type="entry name" value="C2_DOCK"/>
    <property type="match status" value="1"/>
</dbReference>
<dbReference type="Pfam" id="PF14429">
    <property type="entry name" value="DOCK-C2"/>
    <property type="match status" value="1"/>
</dbReference>
<dbReference type="VEuPathDB" id="AmoebaDB:NF0005300"/>
<feature type="domain" description="DOCKER" evidence="6">
    <location>
        <begin position="1808"/>
        <end position="2336"/>
    </location>
</feature>
<dbReference type="InterPro" id="IPR046769">
    <property type="entry name" value="DOCKER_Lobe_A"/>
</dbReference>
<sequence length="2344" mass="268331">MSATPGALSSSSATTSPSTSPSPSSAPLMMMSSDSPVLTPTTTASSITTSNTMAHPTVLGGGIAGDSHHHGSFSSMDSATGFPNSPSSMLFSTSSAGTNNSSISSCLNTYEQQYQQYMQNVLAIGSDQKPSKDKRQSTQVFNDLLFPDNLVQVIETQKTTGSSRANTVGSISNVPHHIKEQFRYFESPNLSIDYELHGKFEKASLPDLNVRSKLPVYEVDVRVKTSSISSGSATPLTDQSNNNSGGDGDQSSSENNFTKLMKETESAGMTNYKPGETKVKKVEKIVDSIDKTSKKIHANIAHVKNGSQKLNKTMFVYDMSTQSVEWDWNGGAEVQICKRIKDRKVPLKHSPILIELLDFVPKLFTEKFDSEKLEPFFITMCVVDFNTKKRISEEFHCDVNHQLADESMRKLFSSSDLEQNKVNNRAIFQISERSVDVFLYIRVYKIIQGDEDDAAEPYIRPEKCKDSKSKFAKNASENASKMRPYLQPMAYSFQQLFNASDEVCLDNEVKHFLRTKGNMGDEQFFSTFASSKESSTDSLNASGTKGKMKNFPAVLKLRVVELNSDDYTDLKNAMDPLEGTTELDMSKYFEEEGNIRCKLMRELGTSKLSYFNEYDNTLYVYPQNVQIGSKGLIGSKSRSVSVKIELRNNDDNLDSPGLPLIYNRFNKTGRDSKTTHDYSTISYHSKHPEFNDEFKIQLPTHITEKHHLLFTFIHVPCKNKDQVAKEDAPYKASVGSVLGYSFIPLLDFTTVVKRKKPGQLVEEDSNIPMTFNMGRLVSGIEQLPIYQEFSDKKGYMSEKVRSTSKLIENGKPLFVVSFLPFSTIYTTDRCLSHFFASLPLVISDNDVRDSVMFAKNDTIYDTNLIGGSGIVTSPSVVMKTMSSDDLFDGELPAMGTGSPVLRRSNSGAIVSSMNPESIVMRYISEMYHVPVKDLISFLPAILNQLLRTICTGMCYNHNMKNAQYQAFLFFLTCLDKVNRYYLEASNTRGQQEEEKTSSDSSTERNKLIKEYVDKIFVNFHHCDSYVFTDLTKQWLFMLEEIQIKRTRRGDPNKARIALENNDDMESKLSLMYSWVIFDLIIKSLTLYLREKKLLNIVDRSKMFTGGNGRLLEFHNILSRLVKVIATETAYRSGAGFNVAKLLNSNFALFLRDLFNVMDRGVVLSHIETYMNLITMKAGSEGNGNYEVIQEFRNTFLEIIVDYEHYVPLSMPYFYKPNKKDVDPNEDSQNITDEVKLSNNHFLCGLLMKWCIEDLTNKERIVRSRSIALMRNMLTKHEYDKRYQNKDIQTAISNMYFSYVLLFIDIFHKFKKTSESKLTEIRNLVNKSKNDYQLKLTELSKQQQELQDQSQQQQQLKELEDSVQTAKKHYNDTLTQFKDEKERCKLEKQQALISILFILYNMDRELFMKWFEIESFNRKKILLQIIYMAVQVFQYSGRTKIEENHKLGIGAHTNTGKSLNEAKSKLENLYTSLDRRIPNRTNPNAGRRNFRERMNFSTQNKASVRGGMGSVTETSLIAQMGKGNTGSVSLKSSTTSHPLKNSEKKIIDDLVLWESRLNVEISSCILSIMLDICKKFQFTSIMDLILNLEINRKRNELELFHHIFHILMSFFKTNQADCCLTGLYHLLRVFIKKFRSTIFTSKNAEYIEVLCKLVLRQSQSVLDKVRSQATALLYWMIKQNYLSDDLYNFTRTKIQTTVALSYLASEFENGVNIQLLRESFQIISDYAQADSSVPQLAPQDAFHNAQKVFEIKKPSEEDELAYKMPYSQQVKQLVERLRKTLLDTVQIEELKKRKADQETMCDLYHRIAGGYKHAPELSVTWYHNLAQEHIKHERYIEAAQCYVYIAGVVFEYLKLRRDKSVWGNQYGTDQKKISELSQHFLNISPYLRTENFLELKALFQKKSTTSENIGPEFESHYFNRDGMVQLLYSAIHYCKEDSYYEFMAELHKLLLGLFEIEGDFERMKNEYNELSNLYAKMADPKTRTARLFGAYYRIYFVGKLLPENVREKEFVYKMPKTTRLNNLMTYLKEHFRFGKELKIIGDSQVITDAMKKEDEAYVQITSVKPYYTNNALQYEIPNSDRYFNENVNISKFIFETPFTLAGKKSHGNITEQCKRKTIITTKFTFPSVLNRSEVLSKEYTDLSPIENAIEIVEGSIQRLTNACMGAEHLTIGDKDEDKKQVFRFGRILDDDFDVDEEFITDQSSSAVEAMNVVATEAVSNTPSSPNDDGEKKKVQAAPIDVSQLHLVLTGVVIPTVNEGIPHIVNSFLHPNEVSKYEAEFVTKLKNVCVTFLKSCHRAILISNEYSNEAQRPLHIKFEEGYDVLVNVFEKCIDNIPNEIKTIRKH</sequence>
<dbReference type="InterPro" id="IPR046770">
    <property type="entry name" value="DOCKER_Lobe_B"/>
</dbReference>
<dbReference type="VEuPathDB" id="AmoebaDB:NfTy_000720"/>
<gene>
    <name evidence="7" type="ORF">FDP41_000377</name>
</gene>
<dbReference type="InterPro" id="IPR035892">
    <property type="entry name" value="C2_domain_sf"/>
</dbReference>
<evidence type="ECO:0000256" key="1">
    <source>
        <dbReference type="ARBA" id="ARBA00022658"/>
    </source>
</evidence>
<accession>A0A6A5CGM8</accession>
<feature type="coiled-coil region" evidence="3">
    <location>
        <begin position="1328"/>
        <end position="1375"/>
    </location>
</feature>
<evidence type="ECO:0000259" key="6">
    <source>
        <dbReference type="PROSITE" id="PS51651"/>
    </source>
</evidence>
<keyword evidence="8" id="KW-1185">Reference proteome</keyword>
<dbReference type="Gene3D" id="1.25.40.410">
    <property type="match status" value="1"/>
</dbReference>
<dbReference type="InterPro" id="IPR027007">
    <property type="entry name" value="C2_DOCK-type_domain"/>
</dbReference>
<dbReference type="Pfam" id="PF20422">
    <property type="entry name" value="DHR-2_Lobe_B"/>
    <property type="match status" value="1"/>
</dbReference>
<dbReference type="InterPro" id="IPR043162">
    <property type="entry name" value="DOCK_C_lobe_C"/>
</dbReference>
<dbReference type="OrthoDB" id="47328at2759"/>
<dbReference type="PANTHER" id="PTHR23317:SF76">
    <property type="entry name" value="LD20667P"/>
    <property type="match status" value="1"/>
</dbReference>
<dbReference type="PANTHER" id="PTHR23317">
    <property type="entry name" value="DEDICATOR OF CYTOKINESIS DOCK"/>
    <property type="match status" value="1"/>
</dbReference>
<feature type="compositionally biased region" description="Polar residues" evidence="4">
    <location>
        <begin position="228"/>
        <end position="237"/>
    </location>
</feature>
<dbReference type="Proteomes" id="UP000444721">
    <property type="component" value="Unassembled WGS sequence"/>
</dbReference>
<feature type="domain" description="C2 DOCK-type" evidence="5">
    <location>
        <begin position="615"/>
        <end position="821"/>
    </location>
</feature>
<organism evidence="7 8">
    <name type="scientific">Naegleria fowleri</name>
    <name type="common">Brain eating amoeba</name>
    <dbReference type="NCBI Taxonomy" id="5763"/>
    <lineage>
        <taxon>Eukaryota</taxon>
        <taxon>Discoba</taxon>
        <taxon>Heterolobosea</taxon>
        <taxon>Tetramitia</taxon>
        <taxon>Eutetramitia</taxon>
        <taxon>Vahlkampfiidae</taxon>
        <taxon>Naegleria</taxon>
    </lineage>
</organism>
<dbReference type="CDD" id="cd11684">
    <property type="entry name" value="DHR2_DOCK"/>
    <property type="match status" value="1"/>
</dbReference>
<dbReference type="Gene3D" id="2.60.40.150">
    <property type="entry name" value="C2 domain"/>
    <property type="match status" value="1"/>
</dbReference>
<feature type="compositionally biased region" description="Low complexity" evidence="4">
    <location>
        <begin position="238"/>
        <end position="255"/>
    </location>
</feature>
<evidence type="ECO:0000313" key="8">
    <source>
        <dbReference type="Proteomes" id="UP000444721"/>
    </source>
</evidence>
<dbReference type="Gene3D" id="1.20.58.740">
    <property type="match status" value="1"/>
</dbReference>
<evidence type="ECO:0000256" key="4">
    <source>
        <dbReference type="SAM" id="MobiDB-lite"/>
    </source>
</evidence>
<dbReference type="OMA" id="FPHQFND"/>
<evidence type="ECO:0008006" key="9">
    <source>
        <dbReference type="Google" id="ProtNLM"/>
    </source>
</evidence>
<evidence type="ECO:0000259" key="5">
    <source>
        <dbReference type="PROSITE" id="PS51650"/>
    </source>
</evidence>
<dbReference type="EMBL" id="VFQX01000002">
    <property type="protein sequence ID" value="KAF0984478.1"/>
    <property type="molecule type" value="Genomic_DNA"/>
</dbReference>